<protein>
    <recommendedName>
        <fullName evidence="3 8">Alpha-galactosidase</fullName>
        <ecNumber evidence="3 8">3.2.1.22</ecNumber>
    </recommendedName>
    <alternativeName>
        <fullName evidence="8">Melibiase</fullName>
    </alternativeName>
</protein>
<dbReference type="PANTHER" id="PTHR11452">
    <property type="entry name" value="ALPHA-GALACTOSIDASE/ALPHA-N-ACETYLGALACTOSAMINIDASE"/>
    <property type="match status" value="1"/>
</dbReference>
<keyword evidence="9" id="KW-0175">Coiled coil</keyword>
<dbReference type="InterPro" id="IPR017853">
    <property type="entry name" value="GH"/>
</dbReference>
<dbReference type="CDD" id="cd14792">
    <property type="entry name" value="GH27"/>
    <property type="match status" value="1"/>
</dbReference>
<dbReference type="PANTHER" id="PTHR11452:SF83">
    <property type="entry name" value="ALPHA-GALACTOSIDASE"/>
    <property type="match status" value="1"/>
</dbReference>
<gene>
    <name evidence="12" type="ORF">Vbra_16211</name>
</gene>
<feature type="compositionally biased region" description="Low complexity" evidence="10">
    <location>
        <begin position="542"/>
        <end position="554"/>
    </location>
</feature>
<keyword evidence="13" id="KW-1185">Reference proteome</keyword>
<dbReference type="SUPFAM" id="SSF82185">
    <property type="entry name" value="Histone H3 K4-specific methyltransferase SET7/9 N-terminal domain"/>
    <property type="match status" value="2"/>
</dbReference>
<evidence type="ECO:0000256" key="5">
    <source>
        <dbReference type="ARBA" id="ARBA00022737"/>
    </source>
</evidence>
<dbReference type="GO" id="GO:0009311">
    <property type="term" value="P:oligosaccharide metabolic process"/>
    <property type="evidence" value="ECO:0007669"/>
    <property type="project" value="TreeGrafter"/>
</dbReference>
<dbReference type="Pfam" id="PF02493">
    <property type="entry name" value="MORN"/>
    <property type="match status" value="6"/>
</dbReference>
<evidence type="ECO:0000256" key="10">
    <source>
        <dbReference type="SAM" id="MobiDB-lite"/>
    </source>
</evidence>
<organism evidence="12 13">
    <name type="scientific">Vitrella brassicaformis (strain CCMP3155)</name>
    <dbReference type="NCBI Taxonomy" id="1169540"/>
    <lineage>
        <taxon>Eukaryota</taxon>
        <taxon>Sar</taxon>
        <taxon>Alveolata</taxon>
        <taxon>Colpodellida</taxon>
        <taxon>Vitrellaceae</taxon>
        <taxon>Vitrella</taxon>
    </lineage>
</organism>
<dbReference type="AlphaFoldDB" id="A0A0G4FTP7"/>
<dbReference type="SUPFAM" id="SSF51011">
    <property type="entry name" value="Glycosyl hydrolase domain"/>
    <property type="match status" value="1"/>
</dbReference>
<keyword evidence="6 8" id="KW-0378">Hydrolase</keyword>
<evidence type="ECO:0000259" key="11">
    <source>
        <dbReference type="Pfam" id="PF17801"/>
    </source>
</evidence>
<evidence type="ECO:0000256" key="4">
    <source>
        <dbReference type="ARBA" id="ARBA00022729"/>
    </source>
</evidence>
<feature type="region of interest" description="Disordered" evidence="10">
    <location>
        <begin position="525"/>
        <end position="554"/>
    </location>
</feature>
<dbReference type="GO" id="GO:0016139">
    <property type="term" value="P:glycoside catabolic process"/>
    <property type="evidence" value="ECO:0007669"/>
    <property type="project" value="TreeGrafter"/>
</dbReference>
<keyword evidence="8" id="KW-1015">Disulfide bond</keyword>
<accession>A0A0G4FTP7</accession>
<dbReference type="Proteomes" id="UP000041254">
    <property type="component" value="Unassembled WGS sequence"/>
</dbReference>
<name>A0A0G4FTP7_VITBC</name>
<evidence type="ECO:0000256" key="2">
    <source>
        <dbReference type="ARBA" id="ARBA00009743"/>
    </source>
</evidence>
<feature type="region of interest" description="Disordered" evidence="10">
    <location>
        <begin position="671"/>
        <end position="692"/>
    </location>
</feature>
<evidence type="ECO:0000313" key="13">
    <source>
        <dbReference type="Proteomes" id="UP000041254"/>
    </source>
</evidence>
<dbReference type="FunFam" id="3.20.20.70:FF:000197">
    <property type="entry name" value="Alpha-galactosidase"/>
    <property type="match status" value="1"/>
</dbReference>
<evidence type="ECO:0000256" key="9">
    <source>
        <dbReference type="SAM" id="Coils"/>
    </source>
</evidence>
<sequence>MGRGQMSCEMKPKEREGRRRFDIERSRGAFWLCSLFFAFVAALGEAAKDASMLSKPPMGWNSWNSYGCHTSKLTETTIHQVAEVLVSTGLRDIGYRYVNLDDCWGAVHGARNKSAPLQGDPVRFPSGMKALGDYLHERGMLYGIYSDCGTRTCQGYAGSMGSEALDVKTFADWGVDYLKLDGCWASTKDMKALYTHWSELLRGVREERGGRGIVFSCSWPAYAIDPQKPEHFNFTYVSQICDLWRIYGDISGHWSSVMAIADWWAEHQDVLVPIAGPDSFNDPDMLEVGNGLTKEEGQTQMAIWSILAAPLILGHDPLTMTSDTLEVVSNPEVVAVDQDPAVDQGRRVQSYSHNGTRTYDVWVRRLAGGDVAVALVNVGSETLAVSQLRWSEIGLTPGDSYRARDLWRRIDIGHFNETIPSDSIPGIPPHGAFFIRLIPTEPPTSPQPPRPSPSTAAGRVMGPMKLMRLRQLHEQLHWEGGCGAETLELVPLAHLLPSRATTAILYTHSHLPSWAISSPPAGFHGEFPNLPDLPEPEDSESHASSSTSSHAASSAAIPAEVLQTIVDDNRHLTELVREQYDKRVEELTAQRDQAQAELRQIAHIIQRKIVYDGGLYDGTVANGVPEGTGVLRSLDGERKIYEGEWEAGKYHGTGIEYASDGKRKIYEGELREGKRHGRGKSTSGRVTNEGQWGDGGLATYEGQWGDGELRGPGLITNLNLFDNDGKWLGFYHGATLDGKAHGEGEMRDACGRFILFRGGWQAGKRHGHGKAYYILGGTTLSAVLWFDGEWRDNMIHSGTLFPDGTYAPGHSVTPIPWEAGQKVPKKVPGDRGMPKLPKWLRAQGLSMYFPAGAL</sequence>
<feature type="domain" description="Alpha galactosidase C-terminal" evidence="11">
    <location>
        <begin position="358"/>
        <end position="437"/>
    </location>
</feature>
<evidence type="ECO:0000256" key="8">
    <source>
        <dbReference type="RuleBase" id="RU361168"/>
    </source>
</evidence>
<evidence type="ECO:0000256" key="1">
    <source>
        <dbReference type="ARBA" id="ARBA00001255"/>
    </source>
</evidence>
<keyword evidence="4" id="KW-0732">Signal</keyword>
<dbReference type="PRINTS" id="PR00740">
    <property type="entry name" value="GLHYDRLASE27"/>
</dbReference>
<dbReference type="Gene3D" id="2.20.110.10">
    <property type="entry name" value="Histone H3 K4-specific methyltransferase SET7/9 N-terminal domain"/>
    <property type="match status" value="1"/>
</dbReference>
<dbReference type="Gene3D" id="3.20.20.70">
    <property type="entry name" value="Aldolase class I"/>
    <property type="match status" value="1"/>
</dbReference>
<feature type="compositionally biased region" description="Polar residues" evidence="10">
    <location>
        <begin position="680"/>
        <end position="690"/>
    </location>
</feature>
<comment type="catalytic activity">
    <reaction evidence="1 8">
        <text>Hydrolysis of terminal, non-reducing alpha-D-galactose residues in alpha-D-galactosides, including galactose oligosaccharides, galactomannans and galactolipids.</text>
        <dbReference type="EC" id="3.2.1.22"/>
    </reaction>
</comment>
<feature type="coiled-coil region" evidence="9">
    <location>
        <begin position="577"/>
        <end position="604"/>
    </location>
</feature>
<dbReference type="GO" id="GO:0005737">
    <property type="term" value="C:cytoplasm"/>
    <property type="evidence" value="ECO:0007669"/>
    <property type="project" value="TreeGrafter"/>
</dbReference>
<evidence type="ECO:0000256" key="7">
    <source>
        <dbReference type="ARBA" id="ARBA00023295"/>
    </source>
</evidence>
<dbReference type="InterPro" id="IPR013780">
    <property type="entry name" value="Glyco_hydro_b"/>
</dbReference>
<comment type="similarity">
    <text evidence="2 8">Belongs to the glycosyl hydrolase 27 family.</text>
</comment>
<dbReference type="SUPFAM" id="SSF51445">
    <property type="entry name" value="(Trans)glycosidases"/>
    <property type="match status" value="1"/>
</dbReference>
<dbReference type="GO" id="GO:0004557">
    <property type="term" value="F:alpha-galactosidase activity"/>
    <property type="evidence" value="ECO:0007669"/>
    <property type="project" value="UniProtKB-EC"/>
</dbReference>
<dbReference type="Pfam" id="PF17801">
    <property type="entry name" value="Melibiase_C"/>
    <property type="match status" value="1"/>
</dbReference>
<dbReference type="PROSITE" id="PS00512">
    <property type="entry name" value="ALPHA_GALACTOSIDASE"/>
    <property type="match status" value="1"/>
</dbReference>
<proteinExistence type="inferred from homology"/>
<dbReference type="VEuPathDB" id="CryptoDB:Vbra_16211"/>
<reference evidence="12 13" key="1">
    <citation type="submission" date="2014-11" db="EMBL/GenBank/DDBJ databases">
        <authorList>
            <person name="Zhu J."/>
            <person name="Qi W."/>
            <person name="Song R."/>
        </authorList>
    </citation>
    <scope>NUCLEOTIDE SEQUENCE [LARGE SCALE GENOMIC DNA]</scope>
</reference>
<keyword evidence="5" id="KW-0677">Repeat</keyword>
<dbReference type="InterPro" id="IPR002241">
    <property type="entry name" value="Glyco_hydro_27"/>
</dbReference>
<keyword evidence="7 8" id="KW-0326">Glycosidase</keyword>
<dbReference type="InParanoid" id="A0A0G4FTP7"/>
<dbReference type="InterPro" id="IPR041233">
    <property type="entry name" value="Melibiase_C"/>
</dbReference>
<dbReference type="OrthoDB" id="5795902at2759"/>
<evidence type="ECO:0000256" key="6">
    <source>
        <dbReference type="ARBA" id="ARBA00022801"/>
    </source>
</evidence>
<dbReference type="InterPro" id="IPR013785">
    <property type="entry name" value="Aldolase_TIM"/>
</dbReference>
<dbReference type="EMBL" id="CDMY01000499">
    <property type="protein sequence ID" value="CEM18316.1"/>
    <property type="molecule type" value="Genomic_DNA"/>
</dbReference>
<evidence type="ECO:0000256" key="3">
    <source>
        <dbReference type="ARBA" id="ARBA00012755"/>
    </source>
</evidence>
<feature type="compositionally biased region" description="Pro residues" evidence="10">
    <location>
        <begin position="440"/>
        <end position="452"/>
    </location>
</feature>
<dbReference type="InterPro" id="IPR000111">
    <property type="entry name" value="Glyco_hydro_27/36_CS"/>
</dbReference>
<dbReference type="EC" id="3.2.1.22" evidence="3 8"/>
<dbReference type="Pfam" id="PF16499">
    <property type="entry name" value="Melibiase_2"/>
    <property type="match status" value="1"/>
</dbReference>
<feature type="region of interest" description="Disordered" evidence="10">
    <location>
        <begin position="439"/>
        <end position="458"/>
    </location>
</feature>
<dbReference type="InterPro" id="IPR003409">
    <property type="entry name" value="MORN"/>
</dbReference>
<evidence type="ECO:0000313" key="12">
    <source>
        <dbReference type="EMBL" id="CEM18316.1"/>
    </source>
</evidence>
<dbReference type="Gene3D" id="2.60.40.1180">
    <property type="entry name" value="Golgi alpha-mannosidase II"/>
    <property type="match status" value="1"/>
</dbReference>
<dbReference type="STRING" id="1169540.A0A0G4FTP7"/>
<dbReference type="SMART" id="SM00698">
    <property type="entry name" value="MORN"/>
    <property type="match status" value="5"/>
</dbReference>